<keyword evidence="2" id="KW-1185">Reference proteome</keyword>
<evidence type="ECO:0000313" key="1">
    <source>
        <dbReference type="EMBL" id="MFD2639358.1"/>
    </source>
</evidence>
<gene>
    <name evidence="1" type="ORF">ACFSW4_10810</name>
</gene>
<dbReference type="InterPro" id="IPR025466">
    <property type="entry name" value="DUF4317"/>
</dbReference>
<dbReference type="Pfam" id="PF14199">
    <property type="entry name" value="DUF4317"/>
    <property type="match status" value="1"/>
</dbReference>
<dbReference type="Proteomes" id="UP001597452">
    <property type="component" value="Unassembled WGS sequence"/>
</dbReference>
<accession>A0ABW5QBN7</accession>
<sequence length="399" mass="46553">MNKKDIANIRKQFKLDNDLLNISEIFNVYIMKESSEIYHAQSLPFEMLEDEQKELFLNNFKKVLTGQLDEKLFELKFNRESEHNSQMILHQGLLSQNTDEWTNHMMQLVEKMLKDKQYEMDLVLTFVRGDVRIPMKNQSDEGDESDRDTVYSHPFILCSINKTQDPKKELLFDYIEKEFKYNIVVDPIINLKKPVSGFMFPSVTDQASDVNHVLYSTGKANELDYHFIEEVLNAEEIMTAQEDKVVFEEVVKKVTGDQINTSTLSNVYEEIHHVMENHEEEEPPKLDYKDVEHVLKRSGVKDVDQEKVQTAFKTVIDDEQYEFKASSIVPKYNKKSIKIKTKIADISVGPQDLKYVRQVQVNGKVCLMLEVEENTVIEGFEMIPEVLFQKVDDEGEPNE</sequence>
<name>A0ABW5QBN7_9BACI</name>
<proteinExistence type="predicted"/>
<comment type="caution">
    <text evidence="1">The sequence shown here is derived from an EMBL/GenBank/DDBJ whole genome shotgun (WGS) entry which is preliminary data.</text>
</comment>
<organism evidence="1 2">
    <name type="scientific">Piscibacillus salipiscarius</name>
    <dbReference type="NCBI Taxonomy" id="299480"/>
    <lineage>
        <taxon>Bacteria</taxon>
        <taxon>Bacillati</taxon>
        <taxon>Bacillota</taxon>
        <taxon>Bacilli</taxon>
        <taxon>Bacillales</taxon>
        <taxon>Bacillaceae</taxon>
        <taxon>Piscibacillus</taxon>
    </lineage>
</organism>
<dbReference type="EMBL" id="JBHUMZ010000023">
    <property type="protein sequence ID" value="MFD2639358.1"/>
    <property type="molecule type" value="Genomic_DNA"/>
</dbReference>
<reference evidence="2" key="1">
    <citation type="journal article" date="2019" name="Int. J. Syst. Evol. Microbiol.">
        <title>The Global Catalogue of Microorganisms (GCM) 10K type strain sequencing project: providing services to taxonomists for standard genome sequencing and annotation.</title>
        <authorList>
            <consortium name="The Broad Institute Genomics Platform"/>
            <consortium name="The Broad Institute Genome Sequencing Center for Infectious Disease"/>
            <person name="Wu L."/>
            <person name="Ma J."/>
        </authorList>
    </citation>
    <scope>NUCLEOTIDE SEQUENCE [LARGE SCALE GENOMIC DNA]</scope>
    <source>
        <strain evidence="2">TISTR 1571</strain>
    </source>
</reference>
<evidence type="ECO:0000313" key="2">
    <source>
        <dbReference type="Proteomes" id="UP001597452"/>
    </source>
</evidence>
<protein>
    <submittedName>
        <fullName evidence="1">DUF4317 domain-containing protein</fullName>
    </submittedName>
</protein>
<dbReference type="RefSeq" id="WP_054753774.1">
    <property type="nucleotide sequence ID" value="NZ_JBHUMZ010000023.1"/>
</dbReference>